<keyword evidence="3" id="KW-1185">Reference proteome</keyword>
<feature type="compositionally biased region" description="Pro residues" evidence="1">
    <location>
        <begin position="129"/>
        <end position="140"/>
    </location>
</feature>
<feature type="region of interest" description="Disordered" evidence="1">
    <location>
        <begin position="50"/>
        <end position="186"/>
    </location>
</feature>
<feature type="compositionally biased region" description="Basic and acidic residues" evidence="1">
    <location>
        <begin position="159"/>
        <end position="178"/>
    </location>
</feature>
<dbReference type="AlphaFoldDB" id="A0A081BEU1"/>
<feature type="compositionally biased region" description="Basic and acidic residues" evidence="1">
    <location>
        <begin position="116"/>
        <end position="128"/>
    </location>
</feature>
<proteinExistence type="predicted"/>
<organism evidence="2 3">
    <name type="scientific">Tepidicaulis marinus</name>
    <dbReference type="NCBI Taxonomy" id="1333998"/>
    <lineage>
        <taxon>Bacteria</taxon>
        <taxon>Pseudomonadati</taxon>
        <taxon>Pseudomonadota</taxon>
        <taxon>Alphaproteobacteria</taxon>
        <taxon>Hyphomicrobiales</taxon>
        <taxon>Parvibaculaceae</taxon>
        <taxon>Tepidicaulis</taxon>
    </lineage>
</organism>
<accession>A0A081BEU1</accession>
<evidence type="ECO:0000313" key="2">
    <source>
        <dbReference type="EMBL" id="GAK46559.1"/>
    </source>
</evidence>
<evidence type="ECO:0000313" key="3">
    <source>
        <dbReference type="Proteomes" id="UP000028702"/>
    </source>
</evidence>
<dbReference type="Gene3D" id="3.30.1150.10">
    <property type="match status" value="1"/>
</dbReference>
<dbReference type="EMBL" id="BBIO01000021">
    <property type="protein sequence ID" value="GAK46559.1"/>
    <property type="molecule type" value="Genomic_DNA"/>
</dbReference>
<comment type="caution">
    <text evidence="2">The sequence shown here is derived from an EMBL/GenBank/DDBJ whole genome shotgun (WGS) entry which is preliminary data.</text>
</comment>
<sequence length="293" mass="31796">MRASLVASFGVHAAVIAAAFIALPSADPLPAVPDQALPVELVTIDEFTNLKREEVAKAEPTPQIEEEPEPAPEPEKAPEPEPAPEPKPAPQPAPAAVEPPPAREPEPLPEPEAEPEEKKAEPEKKPEPPKPAPQKPAPPKPAKKQEAFDPTKIAALLDKLPEEEKKTRQPSRETKKDAAPQAPQGVNTKLTVSEIDAFKLQMRRCWSVPAGAPNADKLIVEIKVFLNPDGSLARAPELISKGPLLSGNAYFRAAADSALRAIRRCEPFKMPADKYSSWQELDLRFDPREMLGG</sequence>
<dbReference type="eggNOG" id="COG3266">
    <property type="taxonomic scope" value="Bacteria"/>
</dbReference>
<dbReference type="Proteomes" id="UP000028702">
    <property type="component" value="Unassembled WGS sequence"/>
</dbReference>
<feature type="compositionally biased region" description="Pro residues" evidence="1">
    <location>
        <begin position="80"/>
        <end position="100"/>
    </location>
</feature>
<evidence type="ECO:0000256" key="1">
    <source>
        <dbReference type="SAM" id="MobiDB-lite"/>
    </source>
</evidence>
<dbReference type="STRING" id="1333998.M2A_3058"/>
<name>A0A081BEU1_9HYPH</name>
<protein>
    <submittedName>
        <fullName evidence="2">Conserved protein</fullName>
    </submittedName>
</protein>
<reference evidence="2 3" key="1">
    <citation type="submission" date="2014-07" db="EMBL/GenBank/DDBJ databases">
        <title>Tepidicaulis marinum gen. nov., sp. nov., a novel marine bacterium denitrifying nitrate to nitrous oxide strictly under microaerobic conditions.</title>
        <authorList>
            <person name="Takeuchi M."/>
            <person name="Yamagishi T."/>
            <person name="Kamagata Y."/>
            <person name="Oshima K."/>
            <person name="Hattori M."/>
            <person name="Katayama T."/>
            <person name="Hanada S."/>
            <person name="Tamaki H."/>
            <person name="Marumo K."/>
            <person name="Maeda H."/>
            <person name="Nedachi M."/>
            <person name="Iwasaki W."/>
            <person name="Suwa Y."/>
            <person name="Sakata S."/>
        </authorList>
    </citation>
    <scope>NUCLEOTIDE SEQUENCE [LARGE SCALE GENOMIC DNA]</scope>
    <source>
        <strain evidence="2 3">MA2</strain>
    </source>
</reference>
<dbReference type="RefSeq" id="WP_045449285.1">
    <property type="nucleotide sequence ID" value="NZ_BBIO01000021.1"/>
</dbReference>
<gene>
    <name evidence="2" type="ORF">M2A_3058</name>
</gene>